<keyword evidence="8" id="KW-1185">Reference proteome</keyword>
<evidence type="ECO:0000256" key="2">
    <source>
        <dbReference type="ARBA" id="ARBA00008814"/>
    </source>
</evidence>
<keyword evidence="4" id="KW-0406">Ion transport</keyword>
<dbReference type="PROSITE" id="PS50983">
    <property type="entry name" value="FE_B12_PBP"/>
    <property type="match status" value="1"/>
</dbReference>
<comment type="caution">
    <text evidence="7">The sequence shown here is derived from an EMBL/GenBank/DDBJ whole genome shotgun (WGS) entry which is preliminary data.</text>
</comment>
<keyword evidence="3" id="KW-0813">Transport</keyword>
<dbReference type="InterPro" id="IPR033870">
    <property type="entry name" value="FatB"/>
</dbReference>
<evidence type="ECO:0000256" key="4">
    <source>
        <dbReference type="ARBA" id="ARBA00022496"/>
    </source>
</evidence>
<comment type="subcellular location">
    <subcellularLocation>
        <location evidence="1">Cell envelope</location>
    </subcellularLocation>
</comment>
<proteinExistence type="inferred from homology"/>
<dbReference type="EMBL" id="JABFDB010000039">
    <property type="protein sequence ID" value="NYZ24330.1"/>
    <property type="molecule type" value="Genomic_DNA"/>
</dbReference>
<dbReference type="PANTHER" id="PTHR30532">
    <property type="entry name" value="IRON III DICITRATE-BINDING PERIPLASMIC PROTEIN"/>
    <property type="match status" value="1"/>
</dbReference>
<organism evidence="7 8">
    <name type="scientific">Azospirillum oleiclasticum</name>
    <dbReference type="NCBI Taxonomy" id="2735135"/>
    <lineage>
        <taxon>Bacteria</taxon>
        <taxon>Pseudomonadati</taxon>
        <taxon>Pseudomonadota</taxon>
        <taxon>Alphaproteobacteria</taxon>
        <taxon>Rhodospirillales</taxon>
        <taxon>Azospirillaceae</taxon>
        <taxon>Azospirillum</taxon>
    </lineage>
</organism>
<dbReference type="InterPro" id="IPR002491">
    <property type="entry name" value="ABC_transptr_periplasmic_BD"/>
</dbReference>
<keyword evidence="4" id="KW-0410">Iron transport</keyword>
<dbReference type="Proteomes" id="UP000584642">
    <property type="component" value="Unassembled WGS sequence"/>
</dbReference>
<gene>
    <name evidence="7" type="ORF">HND93_31880</name>
</gene>
<reference evidence="7 8" key="1">
    <citation type="submission" date="2020-05" db="EMBL/GenBank/DDBJ databases">
        <title>Azospirillum oleiclasticum sp. nov, a nitrogen-fixing and heavy crude oil-emulsifying bacterium isolated from the crude oil of Yumen Oilfield.</title>
        <authorList>
            <person name="Wu D."/>
            <person name="Cai M."/>
            <person name="Zhang X."/>
        </authorList>
    </citation>
    <scope>NUCLEOTIDE SEQUENCE [LARGE SCALE GENOMIC DNA]</scope>
    <source>
        <strain evidence="7 8">ROY-1-1-2</strain>
    </source>
</reference>
<evidence type="ECO:0000259" key="6">
    <source>
        <dbReference type="PROSITE" id="PS50983"/>
    </source>
</evidence>
<evidence type="ECO:0000256" key="5">
    <source>
        <dbReference type="ARBA" id="ARBA00022729"/>
    </source>
</evidence>
<comment type="similarity">
    <text evidence="2">Belongs to the bacterial solute-binding protein 8 family.</text>
</comment>
<evidence type="ECO:0000313" key="7">
    <source>
        <dbReference type="EMBL" id="NYZ24330.1"/>
    </source>
</evidence>
<accession>A0ABX2TJ02</accession>
<evidence type="ECO:0000256" key="1">
    <source>
        <dbReference type="ARBA" id="ARBA00004196"/>
    </source>
</evidence>
<dbReference type="InterPro" id="IPR051313">
    <property type="entry name" value="Bact_iron-sidero_bind"/>
</dbReference>
<protein>
    <submittedName>
        <fullName evidence="7">Siderophore ABC transporter substrate-binding protein</fullName>
    </submittedName>
</protein>
<dbReference type="Pfam" id="PF01497">
    <property type="entry name" value="Peripla_BP_2"/>
    <property type="match status" value="1"/>
</dbReference>
<sequence>MPGWAMEVATARGPVSVDGMPRRIAVFDIAAVDTLARLGIRPDGLPDRLYVPDLDAMAGRATRVGTIHEPDLEALSAFGPDLVIVGGRSSPWLDQVRRVAPAIDMSIDGRDLLVQARARLASYGALFGRRTEADAAAAELDAAVMRARDAIRGKGTGLIVMANGPKVSAYGAGSRFGWIHTDLGLPPAVPELSGAAVHGEAVSFEFIRKADPDWLLVLDRAMAIGEPGAKAGSTLANELVAQTSAARHGRIVQLPPADVYIAAGGITATLRALARIEAAFRAAP</sequence>
<evidence type="ECO:0000313" key="8">
    <source>
        <dbReference type="Proteomes" id="UP000584642"/>
    </source>
</evidence>
<dbReference type="SUPFAM" id="SSF53807">
    <property type="entry name" value="Helical backbone' metal receptor"/>
    <property type="match status" value="1"/>
</dbReference>
<feature type="domain" description="Fe/B12 periplasmic-binding" evidence="6">
    <location>
        <begin position="23"/>
        <end position="284"/>
    </location>
</feature>
<name>A0ABX2TJ02_9PROT</name>
<keyword evidence="5" id="KW-0732">Signal</keyword>
<dbReference type="PANTHER" id="PTHR30532:SF28">
    <property type="entry name" value="PETROBACTIN-BINDING PROTEIN YCLQ"/>
    <property type="match status" value="1"/>
</dbReference>
<evidence type="ECO:0000256" key="3">
    <source>
        <dbReference type="ARBA" id="ARBA00022448"/>
    </source>
</evidence>
<dbReference type="Gene3D" id="3.40.50.1980">
    <property type="entry name" value="Nitrogenase molybdenum iron protein domain"/>
    <property type="match status" value="2"/>
</dbReference>
<dbReference type="CDD" id="cd01140">
    <property type="entry name" value="FatB"/>
    <property type="match status" value="1"/>
</dbReference>
<keyword evidence="4" id="KW-0408">Iron</keyword>